<evidence type="ECO:0000313" key="1">
    <source>
        <dbReference type="EMBL" id="KAH7927609.1"/>
    </source>
</evidence>
<dbReference type="Proteomes" id="UP000790709">
    <property type="component" value="Unassembled WGS sequence"/>
</dbReference>
<accession>A0ACB8BPQ0</accession>
<evidence type="ECO:0000313" key="2">
    <source>
        <dbReference type="Proteomes" id="UP000790709"/>
    </source>
</evidence>
<dbReference type="EMBL" id="MU266364">
    <property type="protein sequence ID" value="KAH7927609.1"/>
    <property type="molecule type" value="Genomic_DNA"/>
</dbReference>
<name>A0ACB8BPQ0_9AGAM</name>
<gene>
    <name evidence="1" type="ORF">BV22DRAFT_268703</name>
</gene>
<organism evidence="1 2">
    <name type="scientific">Leucogyrophana mollusca</name>
    <dbReference type="NCBI Taxonomy" id="85980"/>
    <lineage>
        <taxon>Eukaryota</taxon>
        <taxon>Fungi</taxon>
        <taxon>Dikarya</taxon>
        <taxon>Basidiomycota</taxon>
        <taxon>Agaricomycotina</taxon>
        <taxon>Agaricomycetes</taxon>
        <taxon>Agaricomycetidae</taxon>
        <taxon>Boletales</taxon>
        <taxon>Boletales incertae sedis</taxon>
        <taxon>Leucogyrophana</taxon>
    </lineage>
</organism>
<comment type="caution">
    <text evidence="1">The sequence shown here is derived from an EMBL/GenBank/DDBJ whole genome shotgun (WGS) entry which is preliminary data.</text>
</comment>
<proteinExistence type="predicted"/>
<reference evidence="1" key="1">
    <citation type="journal article" date="2021" name="New Phytol.">
        <title>Evolutionary innovations through gain and loss of genes in the ectomycorrhizal Boletales.</title>
        <authorList>
            <person name="Wu G."/>
            <person name="Miyauchi S."/>
            <person name="Morin E."/>
            <person name="Kuo A."/>
            <person name="Drula E."/>
            <person name="Varga T."/>
            <person name="Kohler A."/>
            <person name="Feng B."/>
            <person name="Cao Y."/>
            <person name="Lipzen A."/>
            <person name="Daum C."/>
            <person name="Hundley H."/>
            <person name="Pangilinan J."/>
            <person name="Johnson J."/>
            <person name="Barry K."/>
            <person name="LaButti K."/>
            <person name="Ng V."/>
            <person name="Ahrendt S."/>
            <person name="Min B."/>
            <person name="Choi I.G."/>
            <person name="Park H."/>
            <person name="Plett J.M."/>
            <person name="Magnuson J."/>
            <person name="Spatafora J.W."/>
            <person name="Nagy L.G."/>
            <person name="Henrissat B."/>
            <person name="Grigoriev I.V."/>
            <person name="Yang Z.L."/>
            <person name="Xu J."/>
            <person name="Martin F.M."/>
        </authorList>
    </citation>
    <scope>NUCLEOTIDE SEQUENCE</scope>
    <source>
        <strain evidence="1">KUC20120723A-06</strain>
    </source>
</reference>
<protein>
    <submittedName>
        <fullName evidence="1">Uncharacterized protein</fullName>
    </submittedName>
</protein>
<sequence length="158" mass="17878">MCRLRAPYALFPSFSFVLCSHFNQKMRLPSYRSSYLLRYHPYPRYAPSQREQLMQTIDERYDTDQENTAHESNVTGILWPAIQERDEETANLEAALRAVESTEGEHLPLRRRSISSLIIVCPHSPSPSPCCHSCVDHAPLTDRYSPGPGLVTGAEATA</sequence>
<keyword evidence="2" id="KW-1185">Reference proteome</keyword>